<name>A0A2K9V7E4_9VIRU</name>
<evidence type="ECO:0000313" key="1">
    <source>
        <dbReference type="EMBL" id="AUV58140.1"/>
    </source>
</evidence>
<protein>
    <submittedName>
        <fullName evidence="1">Ankyrin repeat protein</fullName>
    </submittedName>
</protein>
<sequence>MSDNNIRLKVLRDDGLHHGYQYVNGSNKIVGKLYFTDPENCWRFFHYGTQIALVTLPINDPEFQMLNISKGKYAANHIILGPRYSLTDPETFKLLETFGLNSNRNYILIWALDNGYLEIIKYLVSKIIITDKHVDIFNKYIMYYINKNQIDIVIYLVKLIKISDAKCIDLFEKIAYKNNLKLIKELISIVDFNHEAFDKSFKIAAHMGFIDIMKCLVENGYIYHHTSNYLVTTIIGENKLDVLKYLFEIYRFNREQCYEYLSLSMRNKYDEISDFIHDYLVEITQINK</sequence>
<reference evidence="1" key="1">
    <citation type="submission" date="2018-01" db="EMBL/GenBank/DDBJ databases">
        <title>Draft genome sequence of Bandra megavirus.</title>
        <authorList>
            <person name="Chatterjee A."/>
            <person name="Yadav R."/>
            <person name="Kondabagil K."/>
        </authorList>
    </citation>
    <scope>NUCLEOTIDE SEQUENCE</scope>
    <source>
        <strain evidence="1">KK-1</strain>
    </source>
</reference>
<dbReference type="EMBL" id="MG779310">
    <property type="protein sequence ID" value="AUV58140.1"/>
    <property type="molecule type" value="Genomic_DNA"/>
</dbReference>
<dbReference type="Gene3D" id="1.25.40.20">
    <property type="entry name" value="Ankyrin repeat-containing domain"/>
    <property type="match status" value="1"/>
</dbReference>
<dbReference type="InterPro" id="IPR036770">
    <property type="entry name" value="Ankyrin_rpt-contain_sf"/>
</dbReference>
<dbReference type="SUPFAM" id="SSF48403">
    <property type="entry name" value="Ankyrin repeat"/>
    <property type="match status" value="1"/>
</dbReference>
<accession>A0A2K9V7E4</accession>
<proteinExistence type="predicted"/>
<organism evidence="1">
    <name type="scientific">Bandra megavirus</name>
    <dbReference type="NCBI Taxonomy" id="2071566"/>
    <lineage>
        <taxon>Viruses</taxon>
        <taxon>Varidnaviria</taxon>
        <taxon>Bamfordvirae</taxon>
        <taxon>Nucleocytoviricota</taxon>
        <taxon>Megaviricetes</taxon>
        <taxon>Imitervirales</taxon>
        <taxon>Mimiviridae</taxon>
        <taxon>Megamimivirinae</taxon>
        <taxon>Megavirus</taxon>
    </lineage>
</organism>